<protein>
    <submittedName>
        <fullName evidence="1">Uncharacterized protein</fullName>
    </submittedName>
</protein>
<reference evidence="1 2" key="1">
    <citation type="journal article" date="2024" name="Ann. Entomol. Soc. Am.">
        <title>Genomic analyses of the southern and eastern yellowjacket wasps (Hymenoptera: Vespidae) reveal evolutionary signatures of social life.</title>
        <authorList>
            <person name="Catto M.A."/>
            <person name="Caine P.B."/>
            <person name="Orr S.E."/>
            <person name="Hunt B.G."/>
            <person name="Goodisman M.A.D."/>
        </authorList>
    </citation>
    <scope>NUCLEOTIDE SEQUENCE [LARGE SCALE GENOMIC DNA]</scope>
    <source>
        <strain evidence="1">232</strain>
        <tissue evidence="1">Head and thorax</tissue>
    </source>
</reference>
<dbReference type="AlphaFoldDB" id="A0ABD2CFG2"/>
<dbReference type="EMBL" id="JAYRBN010000054">
    <property type="protein sequence ID" value="KAL2743811.1"/>
    <property type="molecule type" value="Genomic_DNA"/>
</dbReference>
<accession>A0ABD2CFG2</accession>
<name>A0ABD2CFG2_VESMC</name>
<comment type="caution">
    <text evidence="1">The sequence shown here is derived from an EMBL/GenBank/DDBJ whole genome shotgun (WGS) entry which is preliminary data.</text>
</comment>
<keyword evidence="2" id="KW-1185">Reference proteome</keyword>
<evidence type="ECO:0000313" key="1">
    <source>
        <dbReference type="EMBL" id="KAL2743811.1"/>
    </source>
</evidence>
<proteinExistence type="predicted"/>
<organism evidence="1 2">
    <name type="scientific">Vespula maculifrons</name>
    <name type="common">Eastern yellow jacket</name>
    <name type="synonym">Wasp</name>
    <dbReference type="NCBI Taxonomy" id="7453"/>
    <lineage>
        <taxon>Eukaryota</taxon>
        <taxon>Metazoa</taxon>
        <taxon>Ecdysozoa</taxon>
        <taxon>Arthropoda</taxon>
        <taxon>Hexapoda</taxon>
        <taxon>Insecta</taxon>
        <taxon>Pterygota</taxon>
        <taxon>Neoptera</taxon>
        <taxon>Endopterygota</taxon>
        <taxon>Hymenoptera</taxon>
        <taxon>Apocrita</taxon>
        <taxon>Aculeata</taxon>
        <taxon>Vespoidea</taxon>
        <taxon>Vespidae</taxon>
        <taxon>Vespinae</taxon>
        <taxon>Vespula</taxon>
    </lineage>
</organism>
<evidence type="ECO:0000313" key="2">
    <source>
        <dbReference type="Proteomes" id="UP001607303"/>
    </source>
</evidence>
<dbReference type="Proteomes" id="UP001607303">
    <property type="component" value="Unassembled WGS sequence"/>
</dbReference>
<gene>
    <name evidence="1" type="ORF">V1477_008069</name>
</gene>
<sequence length="161" mass="17870">MNFPLCGYYTDLRNPQTSHQNYRMSLTHLSINRTTPTVPKTSNNTSISAAAHGCKLLLTAVVQLRCGKLIRNNRSKTYPVLIDSTSQSVPVLMLSRQNWHTLRNHPCPILYKVHGLGKTQNSRKVSSFVTADVPAVTNSRADSRRVHGEPLIVSCSVTLIS</sequence>